<comment type="caution">
    <text evidence="12">The sequence shown here is derived from an EMBL/GenBank/DDBJ whole genome shotgun (WGS) entry which is preliminary data.</text>
</comment>
<dbReference type="Proteomes" id="UP001215180">
    <property type="component" value="Unassembled WGS sequence"/>
</dbReference>
<evidence type="ECO:0000313" key="12">
    <source>
        <dbReference type="EMBL" id="MDF3637117.1"/>
    </source>
</evidence>
<dbReference type="HAMAP" id="MF_00156">
    <property type="entry name" value="PanB"/>
    <property type="match status" value="1"/>
</dbReference>
<protein>
    <recommendedName>
        <fullName evidence="8">3-methyl-2-oxobutanoate hydroxymethyltransferase</fullName>
        <ecNumber evidence="8">2.1.2.11</ecNumber>
    </recommendedName>
    <alternativeName>
        <fullName evidence="8">Ketopantoate hydroxymethyltransferase</fullName>
        <shortName evidence="8">KPHMT</shortName>
    </alternativeName>
</protein>
<dbReference type="SUPFAM" id="SSF51621">
    <property type="entry name" value="Phosphoenolpyruvate/pyruvate domain"/>
    <property type="match status" value="1"/>
</dbReference>
<reference evidence="12" key="1">
    <citation type="submission" date="2023-03" db="EMBL/GenBank/DDBJ databases">
        <title>A Study on Prevalence and Characterization of Enterobacter cloacae strains in China.</title>
        <authorList>
            <person name="Zheng Z."/>
        </authorList>
    </citation>
    <scope>NUCLEOTIDE SEQUENCE</scope>
    <source>
        <strain evidence="12">EC77</strain>
    </source>
</reference>
<evidence type="ECO:0000256" key="3">
    <source>
        <dbReference type="ARBA" id="ARBA00011424"/>
    </source>
</evidence>
<dbReference type="FunFam" id="3.20.20.60:FF:000003">
    <property type="entry name" value="3-methyl-2-oxobutanoate hydroxymethyltransferase"/>
    <property type="match status" value="1"/>
</dbReference>
<evidence type="ECO:0000256" key="6">
    <source>
        <dbReference type="ARBA" id="ARBA00022723"/>
    </source>
</evidence>
<name>A0AAW6NLG1_ENTCL</name>
<dbReference type="EC" id="2.1.2.11" evidence="8"/>
<dbReference type="PIRSF" id="PIRSF000388">
    <property type="entry name" value="Pantoate_hydroxy_MeTrfase"/>
    <property type="match status" value="1"/>
</dbReference>
<evidence type="ECO:0000256" key="1">
    <source>
        <dbReference type="ARBA" id="ARBA00005033"/>
    </source>
</evidence>
<evidence type="ECO:0000256" key="11">
    <source>
        <dbReference type="PIRSR" id="PIRSR000388-3"/>
    </source>
</evidence>
<comment type="function">
    <text evidence="7 8">Catalyzes the reversible reaction in which hydroxymethyl group from 5,10-methylenetetrahydrofolate is transferred onto alpha-ketoisovalerate to form ketopantoate.</text>
</comment>
<dbReference type="PANTHER" id="PTHR20881:SF0">
    <property type="entry name" value="3-METHYL-2-OXOBUTANOATE HYDROXYMETHYLTRANSFERASE"/>
    <property type="match status" value="1"/>
</dbReference>
<comment type="subcellular location">
    <subcellularLocation>
        <location evidence="8">Cytoplasm</location>
    </subcellularLocation>
</comment>
<keyword evidence="8" id="KW-0963">Cytoplasm</keyword>
<evidence type="ECO:0000256" key="7">
    <source>
        <dbReference type="ARBA" id="ARBA00056497"/>
    </source>
</evidence>
<dbReference type="PANTHER" id="PTHR20881">
    <property type="entry name" value="3-METHYL-2-OXOBUTANOATE HYDROXYMETHYLTRANSFERASE"/>
    <property type="match status" value="1"/>
</dbReference>
<comment type="catalytic activity">
    <reaction evidence="8">
        <text>(6R)-5,10-methylene-5,6,7,8-tetrahydrofolate + 3-methyl-2-oxobutanoate + H2O = 2-dehydropantoate + (6S)-5,6,7,8-tetrahydrofolate</text>
        <dbReference type="Rhea" id="RHEA:11824"/>
        <dbReference type="ChEBI" id="CHEBI:11561"/>
        <dbReference type="ChEBI" id="CHEBI:11851"/>
        <dbReference type="ChEBI" id="CHEBI:15377"/>
        <dbReference type="ChEBI" id="CHEBI:15636"/>
        <dbReference type="ChEBI" id="CHEBI:57453"/>
        <dbReference type="EC" id="2.1.2.11"/>
    </reaction>
</comment>
<dbReference type="GO" id="GO:0015940">
    <property type="term" value="P:pantothenate biosynthetic process"/>
    <property type="evidence" value="ECO:0007669"/>
    <property type="project" value="UniProtKB-UniRule"/>
</dbReference>
<sequence>MAKTTLTQLKLMKQQGEKIAMLTCYDATFAHVASTAGVDMLLIGDTLGMILQGHDSTLPVTVDDMVYHTDCVRKGNTGSFIIADMPFMSSISPEQTLCNAGKLMRAGAQMVKLEGGEWLADVIRQLTRQGVPVCAHIGLTPQSVNVFGGFKVQGRGQEQADDLLTTAKKLEDAGAAMILVEAVPASVGRMLSKTVSVPVIGIGAGVDTDGQVLVLHDMLGLSLSGHTPKFVRNFMSGQESIGAAIRSYVSAVKNGSFPASEHCYKE</sequence>
<dbReference type="InterPro" id="IPR040442">
    <property type="entry name" value="Pyrv_kinase-like_dom_sf"/>
</dbReference>
<gene>
    <name evidence="8 12" type="primary">panB</name>
    <name evidence="12" type="ORF">P3S46_07870</name>
</gene>
<evidence type="ECO:0000256" key="5">
    <source>
        <dbReference type="ARBA" id="ARBA00022679"/>
    </source>
</evidence>
<dbReference type="Pfam" id="PF02548">
    <property type="entry name" value="Pantoate_transf"/>
    <property type="match status" value="1"/>
</dbReference>
<dbReference type="Gene3D" id="3.20.20.60">
    <property type="entry name" value="Phosphoenolpyruvate-binding domains"/>
    <property type="match status" value="1"/>
</dbReference>
<feature type="binding site" evidence="8 11">
    <location>
        <position position="45"/>
    </location>
    <ligand>
        <name>Mg(2+)</name>
        <dbReference type="ChEBI" id="CHEBI:18420"/>
    </ligand>
</feature>
<organism evidence="12 13">
    <name type="scientific">Enterobacter cloacae</name>
    <dbReference type="NCBI Taxonomy" id="550"/>
    <lineage>
        <taxon>Bacteria</taxon>
        <taxon>Pseudomonadati</taxon>
        <taxon>Pseudomonadota</taxon>
        <taxon>Gammaproteobacteria</taxon>
        <taxon>Enterobacterales</taxon>
        <taxon>Enterobacteriaceae</taxon>
        <taxon>Enterobacter</taxon>
        <taxon>Enterobacter cloacae complex</taxon>
    </lineage>
</organism>
<feature type="binding site" evidence="8 11">
    <location>
        <position position="84"/>
    </location>
    <ligand>
        <name>Mg(2+)</name>
        <dbReference type="ChEBI" id="CHEBI:18420"/>
    </ligand>
</feature>
<keyword evidence="5 8" id="KW-0808">Transferase</keyword>
<dbReference type="NCBIfam" id="NF001452">
    <property type="entry name" value="PRK00311.1"/>
    <property type="match status" value="1"/>
</dbReference>
<dbReference type="RefSeq" id="WP_060590654.1">
    <property type="nucleotide sequence ID" value="NZ_JARJGR010000828.1"/>
</dbReference>
<feature type="binding site" evidence="8 10">
    <location>
        <begin position="45"/>
        <end position="46"/>
    </location>
    <ligand>
        <name>3-methyl-2-oxobutanoate</name>
        <dbReference type="ChEBI" id="CHEBI:11851"/>
    </ligand>
</feature>
<feature type="active site" description="Proton acceptor" evidence="8 9">
    <location>
        <position position="181"/>
    </location>
</feature>
<comment type="pathway">
    <text evidence="1 8">Cofactor biosynthesis; (R)-pantothenate biosynthesis; (R)-pantoate from 3-methyl-2-oxobutanoate: step 1/2.</text>
</comment>
<evidence type="ECO:0000256" key="9">
    <source>
        <dbReference type="PIRSR" id="PIRSR000388-1"/>
    </source>
</evidence>
<evidence type="ECO:0000256" key="10">
    <source>
        <dbReference type="PIRSR" id="PIRSR000388-2"/>
    </source>
</evidence>
<keyword evidence="4 8" id="KW-0566">Pantothenate biosynthesis</keyword>
<dbReference type="CDD" id="cd06557">
    <property type="entry name" value="KPHMT-like"/>
    <property type="match status" value="1"/>
</dbReference>
<dbReference type="GO" id="GO:0003864">
    <property type="term" value="F:3-methyl-2-oxobutanoate hydroxymethyltransferase activity"/>
    <property type="evidence" value="ECO:0007669"/>
    <property type="project" value="UniProtKB-UniRule"/>
</dbReference>
<evidence type="ECO:0000313" key="13">
    <source>
        <dbReference type="Proteomes" id="UP001215180"/>
    </source>
</evidence>
<accession>A0AAW6NLG1</accession>
<keyword evidence="8 11" id="KW-0460">Magnesium</keyword>
<dbReference type="AlphaFoldDB" id="A0AAW6NLG1"/>
<feature type="binding site" evidence="8 11">
    <location>
        <position position="114"/>
    </location>
    <ligand>
        <name>Mg(2+)</name>
        <dbReference type="ChEBI" id="CHEBI:18420"/>
    </ligand>
</feature>
<dbReference type="InterPro" id="IPR003700">
    <property type="entry name" value="Pantoate_hydroxy_MeTrfase"/>
</dbReference>
<comment type="cofactor">
    <cofactor evidence="8 11">
        <name>Mg(2+)</name>
        <dbReference type="ChEBI" id="CHEBI:18420"/>
    </cofactor>
    <text evidence="8 11">Binds 1 Mg(2+) ion per subunit.</text>
</comment>
<comment type="similarity">
    <text evidence="2 8">Belongs to the PanB family.</text>
</comment>
<evidence type="ECO:0000256" key="2">
    <source>
        <dbReference type="ARBA" id="ARBA00008676"/>
    </source>
</evidence>
<evidence type="ECO:0000256" key="8">
    <source>
        <dbReference type="HAMAP-Rule" id="MF_00156"/>
    </source>
</evidence>
<keyword evidence="6 8" id="KW-0479">Metal-binding</keyword>
<evidence type="ECO:0000256" key="4">
    <source>
        <dbReference type="ARBA" id="ARBA00022655"/>
    </source>
</evidence>
<dbReference type="NCBIfam" id="TIGR00222">
    <property type="entry name" value="panB"/>
    <property type="match status" value="1"/>
</dbReference>
<feature type="binding site" evidence="8 10">
    <location>
        <position position="112"/>
    </location>
    <ligand>
        <name>3-methyl-2-oxobutanoate</name>
        <dbReference type="ChEBI" id="CHEBI:11851"/>
    </ligand>
</feature>
<dbReference type="InterPro" id="IPR015813">
    <property type="entry name" value="Pyrv/PenolPyrv_kinase-like_dom"/>
</dbReference>
<dbReference type="GO" id="GO:0005737">
    <property type="term" value="C:cytoplasm"/>
    <property type="evidence" value="ECO:0007669"/>
    <property type="project" value="UniProtKB-SubCell"/>
</dbReference>
<proteinExistence type="inferred from homology"/>
<feature type="binding site" evidence="8 10">
    <location>
        <position position="84"/>
    </location>
    <ligand>
        <name>3-methyl-2-oxobutanoate</name>
        <dbReference type="ChEBI" id="CHEBI:11851"/>
    </ligand>
</feature>
<comment type="subunit">
    <text evidence="3 8">Homodecamer; pentamer of dimers.</text>
</comment>
<dbReference type="EMBL" id="JARJGR010000828">
    <property type="protein sequence ID" value="MDF3637117.1"/>
    <property type="molecule type" value="Genomic_DNA"/>
</dbReference>
<dbReference type="GO" id="GO:0000287">
    <property type="term" value="F:magnesium ion binding"/>
    <property type="evidence" value="ECO:0007669"/>
    <property type="project" value="TreeGrafter"/>
</dbReference>